<protein>
    <submittedName>
        <fullName evidence="1">Uncharacterized protein</fullName>
    </submittedName>
</protein>
<sequence>MNAMAYQVSRAGHIEYTLRPWVSGALAADIDALTGTGESTGPKGGLVPAEAF</sequence>
<dbReference type="AlphaFoldDB" id="A0A918L8I1"/>
<name>A0A918L8I1_STRGD</name>
<evidence type="ECO:0000313" key="1">
    <source>
        <dbReference type="EMBL" id="GGS20904.1"/>
    </source>
</evidence>
<organism evidence="1 2">
    <name type="scientific">Streptomyces griseoviridis</name>
    <dbReference type="NCBI Taxonomy" id="45398"/>
    <lineage>
        <taxon>Bacteria</taxon>
        <taxon>Bacillati</taxon>
        <taxon>Actinomycetota</taxon>
        <taxon>Actinomycetes</taxon>
        <taxon>Kitasatosporales</taxon>
        <taxon>Streptomycetaceae</taxon>
        <taxon>Streptomyces</taxon>
    </lineage>
</organism>
<keyword evidence="2" id="KW-1185">Reference proteome</keyword>
<evidence type="ECO:0000313" key="2">
    <source>
        <dbReference type="Proteomes" id="UP000653493"/>
    </source>
</evidence>
<accession>A0A918L8I1</accession>
<reference evidence="1" key="1">
    <citation type="journal article" date="2014" name="Int. J. Syst. Evol. Microbiol.">
        <title>Complete genome sequence of Corynebacterium casei LMG S-19264T (=DSM 44701T), isolated from a smear-ripened cheese.</title>
        <authorList>
            <consortium name="US DOE Joint Genome Institute (JGI-PGF)"/>
            <person name="Walter F."/>
            <person name="Albersmeier A."/>
            <person name="Kalinowski J."/>
            <person name="Ruckert C."/>
        </authorList>
    </citation>
    <scope>NUCLEOTIDE SEQUENCE</scope>
    <source>
        <strain evidence="1">JCM 4234</strain>
    </source>
</reference>
<reference evidence="1" key="2">
    <citation type="submission" date="2020-09" db="EMBL/GenBank/DDBJ databases">
        <authorList>
            <person name="Sun Q."/>
            <person name="Ohkuma M."/>
        </authorList>
    </citation>
    <scope>NUCLEOTIDE SEQUENCE</scope>
    <source>
        <strain evidence="1">JCM 4234</strain>
    </source>
</reference>
<proteinExistence type="predicted"/>
<dbReference type="EMBL" id="BMSL01000001">
    <property type="protein sequence ID" value="GGS20904.1"/>
    <property type="molecule type" value="Genomic_DNA"/>
</dbReference>
<comment type="caution">
    <text evidence="1">The sequence shown here is derived from an EMBL/GenBank/DDBJ whole genome shotgun (WGS) entry which is preliminary data.</text>
</comment>
<gene>
    <name evidence="1" type="ORF">GCM10010238_06450</name>
</gene>
<dbReference type="Proteomes" id="UP000653493">
    <property type="component" value="Unassembled WGS sequence"/>
</dbReference>